<gene>
    <name evidence="1" type="ORF">B4088_0471</name>
</gene>
<evidence type="ECO:0000313" key="2">
    <source>
        <dbReference type="Proteomes" id="UP000076482"/>
    </source>
</evidence>
<protein>
    <submittedName>
        <fullName evidence="1">Uncharacterized protein</fullName>
    </submittedName>
</protein>
<comment type="caution">
    <text evidence="1">The sequence shown here is derived from an EMBL/GenBank/DDBJ whole genome shotgun (WGS) entry which is preliminary data.</text>
</comment>
<dbReference type="PATRIC" id="fig|1396.535.peg.4223"/>
<dbReference type="RefSeq" id="WP_063259697.1">
    <property type="nucleotide sequence ID" value="NZ_LJKE01000015.1"/>
</dbReference>
<evidence type="ECO:0000313" key="1">
    <source>
        <dbReference type="EMBL" id="KZD72010.1"/>
    </source>
</evidence>
<proteinExistence type="predicted"/>
<dbReference type="EMBL" id="LJKE01000015">
    <property type="protein sequence ID" value="KZD72010.1"/>
    <property type="molecule type" value="Genomic_DNA"/>
</dbReference>
<name>A0A164QPV4_BACCE</name>
<reference evidence="1 2" key="1">
    <citation type="submission" date="2015-09" db="EMBL/GenBank/DDBJ databases">
        <title>Bacillus cereus food isolates.</title>
        <authorList>
            <person name="Boekhorst J."/>
        </authorList>
    </citation>
    <scope>NUCLEOTIDE SEQUENCE [LARGE SCALE GENOMIC DNA]</scope>
    <source>
        <strain evidence="1 2">B4088</strain>
    </source>
</reference>
<sequence>MSVKRCLKCEDELDEFGLFNKKSMLAAAEKFKDADEECFNEIKVLALQFANNEICEHCYLKGLSLQTTKLRKKAKLQKVK</sequence>
<accession>A0A164QPV4</accession>
<dbReference type="AlphaFoldDB" id="A0A164QPV4"/>
<dbReference type="Proteomes" id="UP000076482">
    <property type="component" value="Unassembled WGS sequence"/>
</dbReference>
<organism evidence="1 2">
    <name type="scientific">Bacillus cereus</name>
    <dbReference type="NCBI Taxonomy" id="1396"/>
    <lineage>
        <taxon>Bacteria</taxon>
        <taxon>Bacillati</taxon>
        <taxon>Bacillota</taxon>
        <taxon>Bacilli</taxon>
        <taxon>Bacillales</taxon>
        <taxon>Bacillaceae</taxon>
        <taxon>Bacillus</taxon>
        <taxon>Bacillus cereus group</taxon>
    </lineage>
</organism>